<protein>
    <submittedName>
        <fullName evidence="4">Mannose-binding protein</fullName>
    </submittedName>
</protein>
<feature type="domain" description="Bulb-type lectin" evidence="3">
    <location>
        <begin position="226"/>
        <end position="329"/>
    </location>
</feature>
<sequence length="329" mass="33079">MPSQHPAPDANTTAAAAPDVKEAGSQPPSPAPAEETPVASAAKPEAESGTAPAGDAPAGERPAGDTAAAPPAAATTTAEAPEEGIGVAAAAATAPGTSTATGVNAGRPRTPVLAGAAFLGAALIAIPLLLVGSANDKEHDTSAMRPAAEGADTVLNPGSAPASLGDYVAGKPSASPSKEKPKAVETPKAVVPPPVAPAPKPTPSPSTKKATAKPKPKPAPKPSWSTVTVSAPSVLEVNQAWTTNRIKMVMQTDGNLVVLNEHGKPIWAAMTFGPNHRAIFQPDGNLVIHNGDDRPIWASKTHDYAGAQLVFRADSKVVIVHNGRVVWST</sequence>
<keyword evidence="2" id="KW-0472">Membrane</keyword>
<keyword evidence="2" id="KW-1133">Transmembrane helix</keyword>
<evidence type="ECO:0000313" key="4">
    <source>
        <dbReference type="EMBL" id="MFC5170878.1"/>
    </source>
</evidence>
<comment type="caution">
    <text evidence="4">The sequence shown here is derived from an EMBL/GenBank/DDBJ whole genome shotgun (WGS) entry which is preliminary data.</text>
</comment>
<evidence type="ECO:0000313" key="5">
    <source>
        <dbReference type="Proteomes" id="UP001596208"/>
    </source>
</evidence>
<feature type="transmembrane region" description="Helical" evidence="2">
    <location>
        <begin position="112"/>
        <end position="132"/>
    </location>
</feature>
<dbReference type="SMART" id="SM00108">
    <property type="entry name" value="B_lectin"/>
    <property type="match status" value="1"/>
</dbReference>
<keyword evidence="5" id="KW-1185">Reference proteome</keyword>
<dbReference type="RefSeq" id="WP_053931107.1">
    <property type="nucleotide sequence ID" value="NZ_JBFADZ010000002.1"/>
</dbReference>
<evidence type="ECO:0000256" key="1">
    <source>
        <dbReference type="SAM" id="MobiDB-lite"/>
    </source>
</evidence>
<dbReference type="PROSITE" id="PS50927">
    <property type="entry name" value="BULB_LECTIN"/>
    <property type="match status" value="1"/>
</dbReference>
<dbReference type="Gene3D" id="2.90.10.10">
    <property type="entry name" value="Bulb-type lectin domain"/>
    <property type="match status" value="2"/>
</dbReference>
<feature type="compositionally biased region" description="Pro residues" evidence="1">
    <location>
        <begin position="190"/>
        <end position="204"/>
    </location>
</feature>
<dbReference type="InterPro" id="IPR036426">
    <property type="entry name" value="Bulb-type_lectin_dom_sf"/>
</dbReference>
<evidence type="ECO:0000259" key="3">
    <source>
        <dbReference type="PROSITE" id="PS50927"/>
    </source>
</evidence>
<dbReference type="CDD" id="cd00028">
    <property type="entry name" value="B_lectin"/>
    <property type="match status" value="1"/>
</dbReference>
<evidence type="ECO:0000256" key="2">
    <source>
        <dbReference type="SAM" id="Phobius"/>
    </source>
</evidence>
<organism evidence="4 5">
    <name type="scientific">Streptomyces mutomycini</name>
    <dbReference type="NCBI Taxonomy" id="284036"/>
    <lineage>
        <taxon>Bacteria</taxon>
        <taxon>Bacillati</taxon>
        <taxon>Actinomycetota</taxon>
        <taxon>Actinomycetes</taxon>
        <taxon>Kitasatosporales</taxon>
        <taxon>Streptomycetaceae</taxon>
        <taxon>Streptomyces</taxon>
    </lineage>
</organism>
<name>A0ABW0B0Y0_9ACTN</name>
<reference evidence="5" key="1">
    <citation type="journal article" date="2019" name="Int. J. Syst. Evol. Microbiol.">
        <title>The Global Catalogue of Microorganisms (GCM) 10K type strain sequencing project: providing services to taxonomists for standard genome sequencing and annotation.</title>
        <authorList>
            <consortium name="The Broad Institute Genomics Platform"/>
            <consortium name="The Broad Institute Genome Sequencing Center for Infectious Disease"/>
            <person name="Wu L."/>
            <person name="Ma J."/>
        </authorList>
    </citation>
    <scope>NUCLEOTIDE SEQUENCE [LARGE SCALE GENOMIC DNA]</scope>
    <source>
        <strain evidence="5">CGMCC 4.1721</strain>
    </source>
</reference>
<keyword evidence="2" id="KW-0812">Transmembrane</keyword>
<feature type="compositionally biased region" description="Low complexity" evidence="1">
    <location>
        <begin position="1"/>
        <end position="18"/>
    </location>
</feature>
<feature type="compositionally biased region" description="Low complexity" evidence="1">
    <location>
        <begin position="66"/>
        <end position="82"/>
    </location>
</feature>
<feature type="region of interest" description="Disordered" evidence="1">
    <location>
        <begin position="1"/>
        <end position="82"/>
    </location>
</feature>
<gene>
    <name evidence="4" type="ORF">ACFPRK_09795</name>
</gene>
<dbReference type="EMBL" id="JBHSKI010000003">
    <property type="protein sequence ID" value="MFC5170878.1"/>
    <property type="molecule type" value="Genomic_DNA"/>
</dbReference>
<feature type="region of interest" description="Disordered" evidence="1">
    <location>
        <begin position="151"/>
        <end position="226"/>
    </location>
</feature>
<accession>A0ABW0B0Y0</accession>
<proteinExistence type="predicted"/>
<dbReference type="InterPro" id="IPR001480">
    <property type="entry name" value="Bulb-type_lectin_dom"/>
</dbReference>
<dbReference type="Proteomes" id="UP001596208">
    <property type="component" value="Unassembled WGS sequence"/>
</dbReference>
<dbReference type="SUPFAM" id="SSF51110">
    <property type="entry name" value="alpha-D-mannose-specific plant lectins"/>
    <property type="match status" value="1"/>
</dbReference>